<dbReference type="Gene3D" id="2.130.10.10">
    <property type="entry name" value="YVTN repeat-like/Quinoprotein amine dehydrogenase"/>
    <property type="match status" value="1"/>
</dbReference>
<dbReference type="InterPro" id="IPR036322">
    <property type="entry name" value="WD40_repeat_dom_sf"/>
</dbReference>
<organism evidence="5 6">
    <name type="scientific">Ramazzottius varieornatus</name>
    <name type="common">Water bear</name>
    <name type="synonym">Tardigrade</name>
    <dbReference type="NCBI Taxonomy" id="947166"/>
    <lineage>
        <taxon>Eukaryota</taxon>
        <taxon>Metazoa</taxon>
        <taxon>Ecdysozoa</taxon>
        <taxon>Tardigrada</taxon>
        <taxon>Eutardigrada</taxon>
        <taxon>Parachela</taxon>
        <taxon>Hypsibioidea</taxon>
        <taxon>Ramazzottiidae</taxon>
        <taxon>Ramazzottius</taxon>
    </lineage>
</organism>
<sequence>MGEPAAADAACPRDGSRKHDIISCKFNPSGTSVLATTKTGFLIFVLDREGAVSLQHEYDVGVEIKFAERLYSTNLVAYVTCENPEVFVVFHCKRRKIVCDFRYPSTISVVRFNRQRVIVAVKEAIYIHNVRNMQIVQIIKDLPHGLPSNIMELATSDNCGYLAFPFKTDSGTVRIFDVFQLQDVSCIQAHQSPIAVVKFDPTGYRIATASVRGTCIRVFDSAHGQKLCEFRRGFKEVKMVSLSFSLDNRYLSATSDSETIHIFKIPVDSNPDNAGFLQSVRNTMTTAGGLLNTEERAFLTMPSPLHGQYAVGNFGSLSVGVINFLLINPQGLLYIYSLAENAEGSGFIRPVRQVNLQEKKKATSIIISSLNQEDGSGKTKKDDFFIGPSNFESSKTFEINDRVVPQSTE</sequence>
<name>A0A1D1VMV5_RAMVA</name>
<dbReference type="GO" id="GO:0005737">
    <property type="term" value="C:cytoplasm"/>
    <property type="evidence" value="ECO:0007669"/>
    <property type="project" value="UniProtKB-ARBA"/>
</dbReference>
<keyword evidence="3" id="KW-0072">Autophagy</keyword>
<keyword evidence="1" id="KW-0853">WD repeat</keyword>
<evidence type="ECO:0000256" key="2">
    <source>
        <dbReference type="ARBA" id="ARBA00022737"/>
    </source>
</evidence>
<dbReference type="PANTHER" id="PTHR11227">
    <property type="entry name" value="WD-REPEAT PROTEIN INTERACTING WITH PHOSPHOINOSIDES WIPI -RELATED"/>
    <property type="match status" value="1"/>
</dbReference>
<accession>A0A1D1VMV5</accession>
<evidence type="ECO:0008006" key="7">
    <source>
        <dbReference type="Google" id="ProtNLM"/>
    </source>
</evidence>
<dbReference type="OrthoDB" id="1667587at2759"/>
<reference evidence="5 6" key="1">
    <citation type="journal article" date="2016" name="Nat. Commun.">
        <title>Extremotolerant tardigrade genome and improved radiotolerance of human cultured cells by tardigrade-unique protein.</title>
        <authorList>
            <person name="Hashimoto T."/>
            <person name="Horikawa D.D."/>
            <person name="Saito Y."/>
            <person name="Kuwahara H."/>
            <person name="Kozuka-Hata H."/>
            <person name="Shin-I T."/>
            <person name="Minakuchi Y."/>
            <person name="Ohishi K."/>
            <person name="Motoyama A."/>
            <person name="Aizu T."/>
            <person name="Enomoto A."/>
            <person name="Kondo K."/>
            <person name="Tanaka S."/>
            <person name="Hara Y."/>
            <person name="Koshikawa S."/>
            <person name="Sagara H."/>
            <person name="Miura T."/>
            <person name="Yokobori S."/>
            <person name="Miyagawa K."/>
            <person name="Suzuki Y."/>
            <person name="Kubo T."/>
            <person name="Oyama M."/>
            <person name="Kohara Y."/>
            <person name="Fujiyama A."/>
            <person name="Arakawa K."/>
            <person name="Katayama T."/>
            <person name="Toyoda A."/>
            <person name="Kunieda T."/>
        </authorList>
    </citation>
    <scope>NUCLEOTIDE SEQUENCE [LARGE SCALE GENOMIC DNA]</scope>
    <source>
        <strain evidence="5 6">YOKOZUNA-1</strain>
    </source>
</reference>
<dbReference type="Proteomes" id="UP000186922">
    <property type="component" value="Unassembled WGS sequence"/>
</dbReference>
<evidence type="ECO:0000313" key="6">
    <source>
        <dbReference type="Proteomes" id="UP000186922"/>
    </source>
</evidence>
<gene>
    <name evidence="5" type="primary">RvY_12756</name>
    <name evidence="5" type="synonym">RvY_12756.1</name>
    <name evidence="5" type="ORF">RvY_12756-1</name>
</gene>
<proteinExistence type="inferred from homology"/>
<dbReference type="InterPro" id="IPR015943">
    <property type="entry name" value="WD40/YVTN_repeat-like_dom_sf"/>
</dbReference>
<keyword evidence="2" id="KW-0677">Repeat</keyword>
<dbReference type="Pfam" id="PF21032">
    <property type="entry name" value="PROPPIN"/>
    <property type="match status" value="1"/>
</dbReference>
<evidence type="ECO:0000256" key="3">
    <source>
        <dbReference type="ARBA" id="ARBA00023006"/>
    </source>
</evidence>
<dbReference type="STRING" id="947166.A0A1D1VMV5"/>
<dbReference type="GO" id="GO:0006914">
    <property type="term" value="P:autophagy"/>
    <property type="evidence" value="ECO:0007669"/>
    <property type="project" value="UniProtKB-KW"/>
</dbReference>
<dbReference type="SUPFAM" id="SSF50978">
    <property type="entry name" value="WD40 repeat-like"/>
    <property type="match status" value="1"/>
</dbReference>
<dbReference type="SMART" id="SM00320">
    <property type="entry name" value="WD40"/>
    <property type="match status" value="2"/>
</dbReference>
<evidence type="ECO:0000256" key="4">
    <source>
        <dbReference type="ARBA" id="ARBA00025740"/>
    </source>
</evidence>
<dbReference type="EMBL" id="BDGG01000008">
    <property type="protein sequence ID" value="GAV02156.1"/>
    <property type="molecule type" value="Genomic_DNA"/>
</dbReference>
<dbReference type="InterPro" id="IPR048720">
    <property type="entry name" value="PROPPIN"/>
</dbReference>
<keyword evidence="6" id="KW-1185">Reference proteome</keyword>
<evidence type="ECO:0000256" key="1">
    <source>
        <dbReference type="ARBA" id="ARBA00022574"/>
    </source>
</evidence>
<evidence type="ECO:0000313" key="5">
    <source>
        <dbReference type="EMBL" id="GAV02156.1"/>
    </source>
</evidence>
<dbReference type="InterPro" id="IPR001680">
    <property type="entry name" value="WD40_rpt"/>
</dbReference>
<dbReference type="AlphaFoldDB" id="A0A1D1VMV5"/>
<protein>
    <recommendedName>
        <fullName evidence="7">WD repeat domain phosphoinositide-interacting protein 2</fullName>
    </recommendedName>
</protein>
<comment type="caution">
    <text evidence="5">The sequence shown here is derived from an EMBL/GenBank/DDBJ whole genome shotgun (WGS) entry which is preliminary data.</text>
</comment>
<comment type="similarity">
    <text evidence="4">Belongs to the WD repeat PROPPIN family.</text>
</comment>